<dbReference type="Pfam" id="PF00383">
    <property type="entry name" value="dCMP_cyt_deam_1"/>
    <property type="match status" value="1"/>
</dbReference>
<dbReference type="CDD" id="cd01286">
    <property type="entry name" value="deoxycytidylate_deaminase"/>
    <property type="match status" value="1"/>
</dbReference>
<reference evidence="10" key="1">
    <citation type="journal article" date="2020" name="bioRxiv">
        <title>Hybrid origin of Populus tomentosa Carr. identified through genome sequencing and phylogenomic analysis.</title>
        <authorList>
            <person name="An X."/>
            <person name="Gao K."/>
            <person name="Chen Z."/>
            <person name="Li J."/>
            <person name="Yang X."/>
            <person name="Yang X."/>
            <person name="Zhou J."/>
            <person name="Guo T."/>
            <person name="Zhao T."/>
            <person name="Huang S."/>
            <person name="Miao D."/>
            <person name="Khan W.U."/>
            <person name="Rao P."/>
            <person name="Ye M."/>
            <person name="Lei B."/>
            <person name="Liao W."/>
            <person name="Wang J."/>
            <person name="Ji L."/>
            <person name="Li Y."/>
            <person name="Guo B."/>
            <person name="Mustafa N.S."/>
            <person name="Li S."/>
            <person name="Yun Q."/>
            <person name="Keller S.R."/>
            <person name="Mao J."/>
            <person name="Zhang R."/>
            <person name="Strauss S.H."/>
        </authorList>
    </citation>
    <scope>NUCLEOTIDE SEQUENCE</scope>
    <source>
        <strain evidence="10">GM15</strain>
        <tissue evidence="10">Leaf</tissue>
    </source>
</reference>
<dbReference type="InterPro" id="IPR015517">
    <property type="entry name" value="dCMP_deaminase-rel"/>
</dbReference>
<dbReference type="GO" id="GO:0005737">
    <property type="term" value="C:cytoplasm"/>
    <property type="evidence" value="ECO:0007669"/>
    <property type="project" value="TreeGrafter"/>
</dbReference>
<comment type="similarity">
    <text evidence="2">Belongs to the cytidine and deoxycytidylate deaminase family.</text>
</comment>
<dbReference type="PROSITE" id="PS00903">
    <property type="entry name" value="CYT_DCMP_DEAMINASES_1"/>
    <property type="match status" value="1"/>
</dbReference>
<evidence type="ECO:0000256" key="6">
    <source>
        <dbReference type="ARBA" id="ARBA00022833"/>
    </source>
</evidence>
<evidence type="ECO:0000313" key="10">
    <source>
        <dbReference type="EMBL" id="KAG6753219.1"/>
    </source>
</evidence>
<keyword evidence="3" id="KW-0479">Metal-binding</keyword>
<dbReference type="GO" id="GO:0004132">
    <property type="term" value="F:dCMP deaminase activity"/>
    <property type="evidence" value="ECO:0007669"/>
    <property type="project" value="UniProtKB-EC"/>
</dbReference>
<evidence type="ECO:0000256" key="5">
    <source>
        <dbReference type="ARBA" id="ARBA00022801"/>
    </source>
</evidence>
<dbReference type="OrthoDB" id="6710946at2759"/>
<protein>
    <recommendedName>
        <fullName evidence="8">dCMP deaminase</fullName>
        <ecNumber evidence="7">3.5.4.12</ecNumber>
    </recommendedName>
    <alternativeName>
        <fullName evidence="8">dCMP deaminase</fullName>
    </alternativeName>
</protein>
<dbReference type="PANTHER" id="PTHR11086">
    <property type="entry name" value="DEOXYCYTIDYLATE DEAMINASE-RELATED"/>
    <property type="match status" value="1"/>
</dbReference>
<keyword evidence="6" id="KW-0862">Zinc</keyword>
<dbReference type="EC" id="3.5.4.12" evidence="7"/>
<evidence type="ECO:0000256" key="3">
    <source>
        <dbReference type="ARBA" id="ARBA00022723"/>
    </source>
</evidence>
<keyword evidence="11" id="KW-1185">Reference proteome</keyword>
<accession>A0A8X8CH70</accession>
<evidence type="ECO:0000256" key="4">
    <source>
        <dbReference type="ARBA" id="ARBA00022727"/>
    </source>
</evidence>
<dbReference type="PANTHER" id="PTHR11086:SF18">
    <property type="entry name" value="DEOXYCYTIDYLATE DEAMINASE"/>
    <property type="match status" value="1"/>
</dbReference>
<keyword evidence="5" id="KW-0378">Hydrolase</keyword>
<organism evidence="10 11">
    <name type="scientific">Populus tomentosa</name>
    <name type="common">Chinese white poplar</name>
    <dbReference type="NCBI Taxonomy" id="118781"/>
    <lineage>
        <taxon>Eukaryota</taxon>
        <taxon>Viridiplantae</taxon>
        <taxon>Streptophyta</taxon>
        <taxon>Embryophyta</taxon>
        <taxon>Tracheophyta</taxon>
        <taxon>Spermatophyta</taxon>
        <taxon>Magnoliopsida</taxon>
        <taxon>eudicotyledons</taxon>
        <taxon>Gunneridae</taxon>
        <taxon>Pentapetalae</taxon>
        <taxon>rosids</taxon>
        <taxon>fabids</taxon>
        <taxon>Malpighiales</taxon>
        <taxon>Salicaceae</taxon>
        <taxon>Saliceae</taxon>
        <taxon>Populus</taxon>
    </lineage>
</organism>
<evidence type="ECO:0000256" key="2">
    <source>
        <dbReference type="ARBA" id="ARBA00006576"/>
    </source>
</evidence>
<keyword evidence="4" id="KW-0545">Nucleotide biosynthesis</keyword>
<evidence type="ECO:0000256" key="7">
    <source>
        <dbReference type="ARBA" id="ARBA00038938"/>
    </source>
</evidence>
<dbReference type="Proteomes" id="UP000886885">
    <property type="component" value="Chromosome 12D"/>
</dbReference>
<dbReference type="InterPro" id="IPR002125">
    <property type="entry name" value="CMP_dCMP_dom"/>
</dbReference>
<dbReference type="InterPro" id="IPR035105">
    <property type="entry name" value="Deoxycytidylate_deaminase_dom"/>
</dbReference>
<name>A0A8X8CH70_POPTO</name>
<feature type="domain" description="CMP/dCMP-type deaminase" evidence="9">
    <location>
        <begin position="68"/>
        <end position="208"/>
    </location>
</feature>
<dbReference type="PROSITE" id="PS51747">
    <property type="entry name" value="CYT_DCMP_DEAMINASES_2"/>
    <property type="match status" value="1"/>
</dbReference>
<dbReference type="InterPro" id="IPR016192">
    <property type="entry name" value="APOBEC/CMP_deaminase_Zn-bd"/>
</dbReference>
<dbReference type="GO" id="GO:0009165">
    <property type="term" value="P:nucleotide biosynthetic process"/>
    <property type="evidence" value="ECO:0007669"/>
    <property type="project" value="UniProtKB-KW"/>
</dbReference>
<comment type="caution">
    <text evidence="10">The sequence shown here is derived from an EMBL/GenBank/DDBJ whole genome shotgun (WGS) entry which is preliminary data.</text>
</comment>
<comment type="cofactor">
    <cofactor evidence="1">
        <name>Zn(2+)</name>
        <dbReference type="ChEBI" id="CHEBI:29105"/>
    </cofactor>
</comment>
<dbReference type="GO" id="GO:0008270">
    <property type="term" value="F:zinc ion binding"/>
    <property type="evidence" value="ECO:0007669"/>
    <property type="project" value="InterPro"/>
</dbReference>
<evidence type="ECO:0000256" key="1">
    <source>
        <dbReference type="ARBA" id="ARBA00001947"/>
    </source>
</evidence>
<evidence type="ECO:0000313" key="11">
    <source>
        <dbReference type="Proteomes" id="UP000886885"/>
    </source>
</evidence>
<proteinExistence type="inferred from homology"/>
<dbReference type="EMBL" id="JAAWWB010000024">
    <property type="protein sequence ID" value="KAG6753219.1"/>
    <property type="molecule type" value="Genomic_DNA"/>
</dbReference>
<gene>
    <name evidence="10" type="ORF">POTOM_043266</name>
</gene>
<dbReference type="AlphaFoldDB" id="A0A8X8CH70"/>
<evidence type="ECO:0000256" key="8">
    <source>
        <dbReference type="ARBA" id="ARBA00041763"/>
    </source>
</evidence>
<sequence length="407" mass="44986">MNSRELALVSTATVFGALASAFAVRFYSSNGNSRKQFSKINSVPNCDVSKKCSSKSPFEPSKRKEYLSWDDYFMAIALLSAERSKDPNRQVGACLVSQNGIILGIGYNGFPRGCSDDDLPWAKKSKSGDPLETKYPYVCHAEVNAILNTNHASAVGQRLYVTMFPCNECAKIIIQSGVSEVIYFIQKNNSDMACIASHKLLSMAGIKVSFACCFVEAPTEVYFGQSTSFVSNCVLAGTDNQSMTPSLTCYGNTCLKLFMVHINKYSNPTWIICSSFGISVHLTFHNLFLIVLVLPMAGQKTPTPDGPNFDQVPRALDNDFSAVHLSSLSITCSYKIKPCYNLYVAFSLTDGWNLSPRKTIYHEEFLDASYNYPGDTSMVVYFTISVRRNKYGCVVSSRSTALTRSER</sequence>
<evidence type="ECO:0000259" key="9">
    <source>
        <dbReference type="PROSITE" id="PS51747"/>
    </source>
</evidence>
<dbReference type="FunFam" id="3.40.140.10:FF:000021">
    <property type="entry name" value="Deoxycytidylate deaminase"/>
    <property type="match status" value="1"/>
</dbReference>